<evidence type="ECO:0000313" key="1">
    <source>
        <dbReference type="EMBL" id="MCW6535954.1"/>
    </source>
</evidence>
<name>A0AA42CR51_9SPHN</name>
<accession>A0AA42CR51</accession>
<sequence length="52" mass="5856">MPLLRRADALESFMARDGDEKVERRRPPSICPVMALARQCVSSKMAFMAQTS</sequence>
<evidence type="ECO:0000313" key="2">
    <source>
        <dbReference type="Proteomes" id="UP001165565"/>
    </source>
</evidence>
<protein>
    <submittedName>
        <fullName evidence="1">Uncharacterized protein</fullName>
    </submittedName>
</protein>
<dbReference type="Proteomes" id="UP001165565">
    <property type="component" value="Unassembled WGS sequence"/>
</dbReference>
<keyword evidence="2" id="KW-1185">Reference proteome</keyword>
<reference evidence="1" key="1">
    <citation type="submission" date="2022-06" db="EMBL/GenBank/DDBJ databases">
        <title>Sphingomonas sp. nov. isolated from rhizosphere soil of tomato.</title>
        <authorList>
            <person name="Dong H."/>
            <person name="Gao R."/>
        </authorList>
    </citation>
    <scope>NUCLEOTIDE SEQUENCE</scope>
    <source>
        <strain evidence="1">MMSM24</strain>
    </source>
</reference>
<dbReference type="AlphaFoldDB" id="A0AA42CR51"/>
<organism evidence="1 2">
    <name type="scientific">Sphingomonas lycopersici</name>
    <dbReference type="NCBI Taxonomy" id="2951807"/>
    <lineage>
        <taxon>Bacteria</taxon>
        <taxon>Pseudomonadati</taxon>
        <taxon>Pseudomonadota</taxon>
        <taxon>Alphaproteobacteria</taxon>
        <taxon>Sphingomonadales</taxon>
        <taxon>Sphingomonadaceae</taxon>
        <taxon>Sphingomonas</taxon>
    </lineage>
</organism>
<gene>
    <name evidence="1" type="ORF">NEE01_14310</name>
</gene>
<dbReference type="EMBL" id="JANFAV010000010">
    <property type="protein sequence ID" value="MCW6535954.1"/>
    <property type="molecule type" value="Genomic_DNA"/>
</dbReference>
<proteinExistence type="predicted"/>
<comment type="caution">
    <text evidence="1">The sequence shown here is derived from an EMBL/GenBank/DDBJ whole genome shotgun (WGS) entry which is preliminary data.</text>
</comment>